<gene>
    <name evidence="2" type="ORF">EZS28_020998</name>
</gene>
<organism evidence="2 3">
    <name type="scientific">Streblomastix strix</name>
    <dbReference type="NCBI Taxonomy" id="222440"/>
    <lineage>
        <taxon>Eukaryota</taxon>
        <taxon>Metamonada</taxon>
        <taxon>Preaxostyla</taxon>
        <taxon>Oxymonadida</taxon>
        <taxon>Streblomastigidae</taxon>
        <taxon>Streblomastix</taxon>
    </lineage>
</organism>
<proteinExistence type="predicted"/>
<keyword evidence="1" id="KW-0175">Coiled coil</keyword>
<feature type="coiled-coil region" evidence="1">
    <location>
        <begin position="140"/>
        <end position="174"/>
    </location>
</feature>
<feature type="coiled-coil region" evidence="1">
    <location>
        <begin position="231"/>
        <end position="298"/>
    </location>
</feature>
<evidence type="ECO:0000313" key="2">
    <source>
        <dbReference type="EMBL" id="KAA6383474.1"/>
    </source>
</evidence>
<evidence type="ECO:0000313" key="3">
    <source>
        <dbReference type="Proteomes" id="UP000324800"/>
    </source>
</evidence>
<dbReference type="EMBL" id="SNRW01006228">
    <property type="protein sequence ID" value="KAA6383474.1"/>
    <property type="molecule type" value="Genomic_DNA"/>
</dbReference>
<evidence type="ECO:0000256" key="1">
    <source>
        <dbReference type="SAM" id="Coils"/>
    </source>
</evidence>
<protein>
    <submittedName>
        <fullName evidence="2">Uncharacterized protein</fullName>
    </submittedName>
</protein>
<comment type="caution">
    <text evidence="2">The sequence shown here is derived from an EMBL/GenBank/DDBJ whole genome shotgun (WGS) entry which is preliminary data.</text>
</comment>
<reference evidence="2 3" key="1">
    <citation type="submission" date="2019-03" db="EMBL/GenBank/DDBJ databases">
        <title>Single cell metagenomics reveals metabolic interactions within the superorganism composed of flagellate Streblomastix strix and complex community of Bacteroidetes bacteria on its surface.</title>
        <authorList>
            <person name="Treitli S.C."/>
            <person name="Kolisko M."/>
            <person name="Husnik F."/>
            <person name="Keeling P."/>
            <person name="Hampl V."/>
        </authorList>
    </citation>
    <scope>NUCLEOTIDE SEQUENCE [LARGE SCALE GENOMIC DNA]</scope>
    <source>
        <strain evidence="2">ST1C</strain>
    </source>
</reference>
<dbReference type="Proteomes" id="UP000324800">
    <property type="component" value="Unassembled WGS sequence"/>
</dbReference>
<name>A0A5J4VLY8_9EUKA</name>
<dbReference type="AlphaFoldDB" id="A0A5J4VLY8"/>
<accession>A0A5J4VLY8</accession>
<sequence>MDSDLFTEYYCSAVIYSLAPIVGQEREEICDELTTKIDWKTFVDIAVEGSKEDKQQIEQENQQQSKHSQTLMAPIPQTINSSSQLQPTQTPTPTQLVISAYETLQSLPFTSHEDQYWFITKILESNIIPAIQAALRSIIKEEDERLIENEKERMRIETDQEKEKKEEIEQLNKKNIIGRDQRGKKTINPFVERTSLASAANYAIFCLCRILTLIRILLTSWDYWTILVDEYENSEEEENQDQDSNDKLQIKLDQKQNRKNEQKDKISQGGIWNVFDRMKEEKEKKLQIKIKQEKLKKKKQVPLSTLRPQFIDLICISPSGRALIDIVNYDPSLWSTLASICSKFPSARMPSLQALKTLREIVDLLLGK</sequence>